<dbReference type="EMBL" id="JBBUTG010000004">
    <property type="protein sequence ID" value="MEK8030925.1"/>
    <property type="molecule type" value="Genomic_DNA"/>
</dbReference>
<feature type="signal peptide" evidence="1">
    <location>
        <begin position="1"/>
        <end position="35"/>
    </location>
</feature>
<proteinExistence type="predicted"/>
<dbReference type="RefSeq" id="WP_341425293.1">
    <property type="nucleotide sequence ID" value="NZ_JBBUTG010000004.1"/>
</dbReference>
<name>A0ABU9BLU7_9BURK</name>
<protein>
    <recommendedName>
        <fullName evidence="4">Outer membrane protein beta-barrel domain-containing protein</fullName>
    </recommendedName>
</protein>
<evidence type="ECO:0000313" key="3">
    <source>
        <dbReference type="Proteomes" id="UP001371218"/>
    </source>
</evidence>
<dbReference type="Gene3D" id="2.40.160.170">
    <property type="match status" value="1"/>
</dbReference>
<organism evidence="2 3">
    <name type="scientific">Ideonella lacteola</name>
    <dbReference type="NCBI Taxonomy" id="2984193"/>
    <lineage>
        <taxon>Bacteria</taxon>
        <taxon>Pseudomonadati</taxon>
        <taxon>Pseudomonadota</taxon>
        <taxon>Betaproteobacteria</taxon>
        <taxon>Burkholderiales</taxon>
        <taxon>Sphaerotilaceae</taxon>
        <taxon>Ideonella</taxon>
    </lineage>
</organism>
<dbReference type="Proteomes" id="UP001371218">
    <property type="component" value="Unassembled WGS sequence"/>
</dbReference>
<keyword evidence="3" id="KW-1185">Reference proteome</keyword>
<accession>A0ABU9BLU7</accession>
<evidence type="ECO:0000313" key="2">
    <source>
        <dbReference type="EMBL" id="MEK8030925.1"/>
    </source>
</evidence>
<keyword evidence="1" id="KW-0732">Signal</keyword>
<comment type="caution">
    <text evidence="2">The sequence shown here is derived from an EMBL/GenBank/DDBJ whole genome shotgun (WGS) entry which is preliminary data.</text>
</comment>
<evidence type="ECO:0008006" key="4">
    <source>
        <dbReference type="Google" id="ProtNLM"/>
    </source>
</evidence>
<gene>
    <name evidence="2" type="ORF">AACH06_08880</name>
</gene>
<reference evidence="2 3" key="1">
    <citation type="submission" date="2024-04" db="EMBL/GenBank/DDBJ databases">
        <title>Novel species of the genus Ideonella isolated from streams.</title>
        <authorList>
            <person name="Lu H."/>
        </authorList>
    </citation>
    <scope>NUCLEOTIDE SEQUENCE [LARGE SCALE GENOMIC DNA]</scope>
    <source>
        <strain evidence="2 3">DXS29W</strain>
    </source>
</reference>
<sequence>MQWWGCRIRAAAGRGARLACVGWWGMLAFVGAAHAADSYATVGAPGIVLGVSQALSERLGVRADYATSGRHRVDGVQEGIDYRGYVQFSRVGLFADWFVVGNGFRVTGGATFNDGRMELTAFGDGTPIRVGHTLYPTTEDDRFLAHVKFPEVTPYLGVGWGHHVEQVRGLSFLLDLGASIGQATVETRTEGPLLGLARQEDVDRETRELREGTARVRAMPQATIGLAYQF</sequence>
<feature type="chain" id="PRO_5046709719" description="Outer membrane protein beta-barrel domain-containing protein" evidence="1">
    <location>
        <begin position="36"/>
        <end position="230"/>
    </location>
</feature>
<evidence type="ECO:0000256" key="1">
    <source>
        <dbReference type="SAM" id="SignalP"/>
    </source>
</evidence>